<evidence type="ECO:0000256" key="5">
    <source>
        <dbReference type="ARBA" id="ARBA00023136"/>
    </source>
</evidence>
<evidence type="ECO:0000256" key="6">
    <source>
        <dbReference type="SAM" id="Phobius"/>
    </source>
</evidence>
<feature type="transmembrane region" description="Helical" evidence="6">
    <location>
        <begin position="80"/>
        <end position="102"/>
    </location>
</feature>
<feature type="transmembrane region" description="Helical" evidence="6">
    <location>
        <begin position="12"/>
        <end position="31"/>
    </location>
</feature>
<keyword evidence="5 6" id="KW-0472">Membrane</keyword>
<feature type="transmembrane region" description="Helical" evidence="6">
    <location>
        <begin position="126"/>
        <end position="145"/>
    </location>
</feature>
<name>A0A1B9XX07_9FLAO</name>
<dbReference type="STRING" id="447689.BA195_12670"/>
<feature type="transmembrane region" description="Helical" evidence="6">
    <location>
        <begin position="468"/>
        <end position="488"/>
    </location>
</feature>
<keyword evidence="7" id="KW-0413">Isomerase</keyword>
<dbReference type="GO" id="GO:0016853">
    <property type="term" value="F:isomerase activity"/>
    <property type="evidence" value="ECO:0007669"/>
    <property type="project" value="UniProtKB-KW"/>
</dbReference>
<protein>
    <submittedName>
        <fullName evidence="7">Sugar isomerase</fullName>
    </submittedName>
</protein>
<evidence type="ECO:0000256" key="1">
    <source>
        <dbReference type="ARBA" id="ARBA00004651"/>
    </source>
</evidence>
<dbReference type="AlphaFoldDB" id="A0A1B9XX07"/>
<organism evidence="7 8">
    <name type="scientific">Tenacibaculum soleae</name>
    <dbReference type="NCBI Taxonomy" id="447689"/>
    <lineage>
        <taxon>Bacteria</taxon>
        <taxon>Pseudomonadati</taxon>
        <taxon>Bacteroidota</taxon>
        <taxon>Flavobacteriia</taxon>
        <taxon>Flavobacteriales</taxon>
        <taxon>Flavobacteriaceae</taxon>
        <taxon>Tenacibaculum</taxon>
    </lineage>
</organism>
<dbReference type="PANTHER" id="PTHR30250:SF11">
    <property type="entry name" value="O-ANTIGEN TRANSPORTER-RELATED"/>
    <property type="match status" value="1"/>
</dbReference>
<feature type="transmembrane region" description="Helical" evidence="6">
    <location>
        <begin position="333"/>
        <end position="354"/>
    </location>
</feature>
<evidence type="ECO:0000256" key="4">
    <source>
        <dbReference type="ARBA" id="ARBA00022989"/>
    </source>
</evidence>
<feature type="transmembrane region" description="Helical" evidence="6">
    <location>
        <begin position="43"/>
        <end position="68"/>
    </location>
</feature>
<gene>
    <name evidence="7" type="ORF">BA195_12670</name>
</gene>
<keyword evidence="2" id="KW-1003">Cell membrane</keyword>
<reference evidence="7 8" key="1">
    <citation type="submission" date="2016-06" db="EMBL/GenBank/DDBJ databases">
        <title>Draft Genome Sequence of Tenacibaculum soleae UCD-KL19.</title>
        <authorList>
            <person name="Eisen J.A."/>
            <person name="Coil D.A."/>
            <person name="Lujan K.M."/>
        </authorList>
    </citation>
    <scope>NUCLEOTIDE SEQUENCE [LARGE SCALE GENOMIC DNA]</scope>
    <source>
        <strain evidence="7 8">UCD-KL19</strain>
    </source>
</reference>
<feature type="transmembrane region" description="Helical" evidence="6">
    <location>
        <begin position="224"/>
        <end position="246"/>
    </location>
</feature>
<feature type="transmembrane region" description="Helical" evidence="6">
    <location>
        <begin position="398"/>
        <end position="419"/>
    </location>
</feature>
<dbReference type="RefSeq" id="WP_068706131.1">
    <property type="nucleotide sequence ID" value="NZ_JAUOSW010000007.1"/>
</dbReference>
<dbReference type="EMBL" id="MAKX01000035">
    <property type="protein sequence ID" value="OCK42059.1"/>
    <property type="molecule type" value="Genomic_DNA"/>
</dbReference>
<accession>A0A1B9XX07</accession>
<comment type="subcellular location">
    <subcellularLocation>
        <location evidence="1">Cell membrane</location>
        <topology evidence="1">Multi-pass membrane protein</topology>
    </subcellularLocation>
</comment>
<evidence type="ECO:0000313" key="7">
    <source>
        <dbReference type="EMBL" id="OCK42059.1"/>
    </source>
</evidence>
<feature type="transmembrane region" description="Helical" evidence="6">
    <location>
        <begin position="366"/>
        <end position="392"/>
    </location>
</feature>
<keyword evidence="8" id="KW-1185">Reference proteome</keyword>
<keyword evidence="4 6" id="KW-1133">Transmembrane helix</keyword>
<dbReference type="OrthoDB" id="88014at2"/>
<comment type="caution">
    <text evidence="7">The sequence shown here is derived from an EMBL/GenBank/DDBJ whole genome shotgun (WGS) entry which is preliminary data.</text>
</comment>
<dbReference type="PANTHER" id="PTHR30250">
    <property type="entry name" value="PST FAMILY PREDICTED COLANIC ACID TRANSPORTER"/>
    <property type="match status" value="1"/>
</dbReference>
<dbReference type="InterPro" id="IPR050833">
    <property type="entry name" value="Poly_Biosynth_Transport"/>
</dbReference>
<dbReference type="InterPro" id="IPR002797">
    <property type="entry name" value="Polysacc_synth"/>
</dbReference>
<feature type="transmembrane region" description="Helical" evidence="6">
    <location>
        <begin position="431"/>
        <end position="448"/>
    </location>
</feature>
<feature type="transmembrane region" description="Helical" evidence="6">
    <location>
        <begin position="160"/>
        <end position="177"/>
    </location>
</feature>
<proteinExistence type="predicted"/>
<feature type="transmembrane region" description="Helical" evidence="6">
    <location>
        <begin position="304"/>
        <end position="321"/>
    </location>
</feature>
<feature type="transmembrane region" description="Helical" evidence="6">
    <location>
        <begin position="183"/>
        <end position="203"/>
    </location>
</feature>
<dbReference type="Proteomes" id="UP000093186">
    <property type="component" value="Unassembled WGS sequence"/>
</dbReference>
<evidence type="ECO:0000256" key="2">
    <source>
        <dbReference type="ARBA" id="ARBA00022475"/>
    </source>
</evidence>
<evidence type="ECO:0000256" key="3">
    <source>
        <dbReference type="ARBA" id="ARBA00022692"/>
    </source>
</evidence>
<evidence type="ECO:0000313" key="8">
    <source>
        <dbReference type="Proteomes" id="UP000093186"/>
    </source>
</evidence>
<dbReference type="Pfam" id="PF01943">
    <property type="entry name" value="Polysacc_synt"/>
    <property type="match status" value="1"/>
</dbReference>
<sequence length="501" mass="57134">MGIVLRQSLKNTIIIYLGFLIGGINTLVLYTRFLKDEYYGLTMYVFSASNLIMPITAFGVHFTIIKFYSSYTSKVEKDKFLSTVLFLPLLIAIPIGFFWSYFHDWIMDFVAKSNSKENLIIENYTIYIYIVAVSCAYFEVFYSWAKVQMQSVFGNVLKELYNRAAVMLLLVAVYLNVITKQEFLYYISFAYILRTILMMLYAFKLYTPKLSFTLPDNFNEVLRYTFYIILAGSAGAIILDIDKVMIPGKDGFATAAYYGVAVFIGSFIEAPSRAMGQILQPLTSKSINEDNDIETRSLYKKSSINLLLVGGLFFILVNCNVDELFKLMPNKNYAAGGGLVVLLISIAKLFLMSLGNNGAIIQNSKFYRITLPVGVGMALSVYFLNTYFYTYLNMGTEGLALATLITVLVFNIFKVWFVGQKFKMIPFTQKTLLMVFIIAILFLGFYFWNFNIPEIFIKEFPIHPIINIILKSILIVVVYVFVVIKLAVSEQMNNLVGKYIK</sequence>
<dbReference type="GO" id="GO:0005886">
    <property type="term" value="C:plasma membrane"/>
    <property type="evidence" value="ECO:0007669"/>
    <property type="project" value="UniProtKB-SubCell"/>
</dbReference>
<keyword evidence="3 6" id="KW-0812">Transmembrane</keyword>